<organism evidence="2 3">
    <name type="scientific">Faecalicatena faecalis</name>
    <dbReference type="NCBI Taxonomy" id="2726362"/>
    <lineage>
        <taxon>Bacteria</taxon>
        <taxon>Bacillati</taxon>
        <taxon>Bacillota</taxon>
        <taxon>Clostridia</taxon>
        <taxon>Lachnospirales</taxon>
        <taxon>Lachnospiraceae</taxon>
        <taxon>Faecalicatena</taxon>
    </lineage>
</organism>
<dbReference type="EMBL" id="JABACJ020000004">
    <property type="protein sequence ID" value="MBU3875424.1"/>
    <property type="molecule type" value="Genomic_DNA"/>
</dbReference>
<protein>
    <recommendedName>
        <fullName evidence="4">ABC-2 type transport system permease protein</fullName>
    </recommendedName>
</protein>
<keyword evidence="1" id="KW-0812">Transmembrane</keyword>
<name>A0ABS6D1F3_9FIRM</name>
<evidence type="ECO:0000256" key="1">
    <source>
        <dbReference type="SAM" id="Phobius"/>
    </source>
</evidence>
<reference evidence="2 3" key="1">
    <citation type="submission" date="2021-06" db="EMBL/GenBank/DDBJ databases">
        <title>Faecalicatena sp. nov. isolated from porcine feces.</title>
        <authorList>
            <person name="Oh B.S."/>
            <person name="Lee J.H."/>
        </authorList>
    </citation>
    <scope>NUCLEOTIDE SEQUENCE [LARGE SCALE GENOMIC DNA]</scope>
    <source>
        <strain evidence="2 3">AGMB00832</strain>
    </source>
</reference>
<keyword evidence="1" id="KW-1133">Transmembrane helix</keyword>
<feature type="transmembrane region" description="Helical" evidence="1">
    <location>
        <begin position="231"/>
        <end position="256"/>
    </location>
</feature>
<evidence type="ECO:0000313" key="3">
    <source>
        <dbReference type="Proteomes" id="UP000723714"/>
    </source>
</evidence>
<comment type="caution">
    <text evidence="2">The sequence shown here is derived from an EMBL/GenBank/DDBJ whole genome shotgun (WGS) entry which is preliminary data.</text>
</comment>
<feature type="transmembrane region" description="Helical" evidence="1">
    <location>
        <begin position="62"/>
        <end position="87"/>
    </location>
</feature>
<evidence type="ECO:0008006" key="4">
    <source>
        <dbReference type="Google" id="ProtNLM"/>
    </source>
</evidence>
<feature type="transmembrane region" description="Helical" evidence="1">
    <location>
        <begin position="21"/>
        <end position="42"/>
    </location>
</feature>
<proteinExistence type="predicted"/>
<keyword evidence="3" id="KW-1185">Reference proteome</keyword>
<feature type="transmembrane region" description="Helical" evidence="1">
    <location>
        <begin position="108"/>
        <end position="137"/>
    </location>
</feature>
<evidence type="ECO:0000313" key="2">
    <source>
        <dbReference type="EMBL" id="MBU3875424.1"/>
    </source>
</evidence>
<gene>
    <name evidence="2" type="ORF">HGO97_006310</name>
</gene>
<dbReference type="Proteomes" id="UP000723714">
    <property type="component" value="Unassembled WGS sequence"/>
</dbReference>
<feature type="transmembrane region" description="Helical" evidence="1">
    <location>
        <begin position="157"/>
        <end position="181"/>
    </location>
</feature>
<keyword evidence="1" id="KW-0472">Membrane</keyword>
<accession>A0ABS6D1F3</accession>
<sequence length="262" mass="28849">MGLKQVIKTELYKNTHRKSSLILLIPMILAVLISFGYAKGFIKLNLTVGAGGRYSCMDFVFIIWNVLSGLGIMGILLILFAAFQFSGEIEHGQIKMELLRIGKRHTVVAGKYVAVMIVAAVAIAGTILACMVSYYLFVSNSPLGAGTFASTIDGLSTWEIIASMMLQAVVYFALTAICFLIGIKTGPFVTFILTMVIMYAVNYMAGAENVIARLMPPYWSNQLMMKGDVPWMQTALSVVFLLLFSAMLICFMSYSFSKKDIK</sequence>
<dbReference type="RefSeq" id="WP_216240429.1">
    <property type="nucleotide sequence ID" value="NZ_JABACJ020000004.1"/>
</dbReference>
<feature type="transmembrane region" description="Helical" evidence="1">
    <location>
        <begin position="188"/>
        <end position="211"/>
    </location>
</feature>